<proteinExistence type="predicted"/>
<evidence type="ECO:0000256" key="1">
    <source>
        <dbReference type="SAM" id="MobiDB-lite"/>
    </source>
</evidence>
<evidence type="ECO:0000313" key="3">
    <source>
        <dbReference type="Proteomes" id="UP000008021"/>
    </source>
</evidence>
<dbReference type="EnsemblPlants" id="OMERI01G15930.1">
    <property type="protein sequence ID" value="OMERI01G15930.1"/>
    <property type="gene ID" value="OMERI01G15930"/>
</dbReference>
<organism evidence="2">
    <name type="scientific">Oryza meridionalis</name>
    <dbReference type="NCBI Taxonomy" id="40149"/>
    <lineage>
        <taxon>Eukaryota</taxon>
        <taxon>Viridiplantae</taxon>
        <taxon>Streptophyta</taxon>
        <taxon>Embryophyta</taxon>
        <taxon>Tracheophyta</taxon>
        <taxon>Spermatophyta</taxon>
        <taxon>Magnoliopsida</taxon>
        <taxon>Liliopsida</taxon>
        <taxon>Poales</taxon>
        <taxon>Poaceae</taxon>
        <taxon>BOP clade</taxon>
        <taxon>Oryzoideae</taxon>
        <taxon>Oryzeae</taxon>
        <taxon>Oryzinae</taxon>
        <taxon>Oryza</taxon>
    </lineage>
</organism>
<dbReference type="Proteomes" id="UP000008021">
    <property type="component" value="Chromosome 1"/>
</dbReference>
<sequence length="138" mass="15377">MRRQSTRGRSTGSGGSEESEAPAAAVHAGRIFSEDAAARWQNMRGGGGEAKSSRVEEERSTPLESLLWYSSFVRVLVEICYGVTRFLHCIPTSKPPKLPHEELPLEMKKDITIGMNLLERSYRSTHSLSKSGKHPNRH</sequence>
<evidence type="ECO:0000313" key="2">
    <source>
        <dbReference type="EnsemblPlants" id="OMERI01G15930.1"/>
    </source>
</evidence>
<feature type="region of interest" description="Disordered" evidence="1">
    <location>
        <begin position="1"/>
        <end position="27"/>
    </location>
</feature>
<reference evidence="2" key="2">
    <citation type="submission" date="2018-05" db="EMBL/GenBank/DDBJ databases">
        <title>OmerRS3 (Oryza meridionalis Reference Sequence Version 3).</title>
        <authorList>
            <person name="Zhang J."/>
            <person name="Kudrna D."/>
            <person name="Lee S."/>
            <person name="Talag J."/>
            <person name="Welchert J."/>
            <person name="Wing R.A."/>
        </authorList>
    </citation>
    <scope>NUCLEOTIDE SEQUENCE [LARGE SCALE GENOMIC DNA]</scope>
    <source>
        <strain evidence="2">cv. OR44</strain>
    </source>
</reference>
<dbReference type="HOGENOM" id="CLU_1858411_0_0_1"/>
<dbReference type="AlphaFoldDB" id="A0A0E0C2M7"/>
<dbReference type="Gramene" id="OMERI01G15930.1">
    <property type="protein sequence ID" value="OMERI01G15930.1"/>
    <property type="gene ID" value="OMERI01G15930"/>
</dbReference>
<accession>A0A0E0C2M7</accession>
<reference evidence="2" key="1">
    <citation type="submission" date="2015-04" db="UniProtKB">
        <authorList>
            <consortium name="EnsemblPlants"/>
        </authorList>
    </citation>
    <scope>IDENTIFICATION</scope>
</reference>
<keyword evidence="3" id="KW-1185">Reference proteome</keyword>
<name>A0A0E0C2M7_9ORYZ</name>
<protein>
    <submittedName>
        <fullName evidence="2">Uncharacterized protein</fullName>
    </submittedName>
</protein>